<dbReference type="InterPro" id="IPR011250">
    <property type="entry name" value="OMP/PagP_B-barrel"/>
</dbReference>
<dbReference type="Pfam" id="PF13568">
    <property type="entry name" value="OMP_b-brl_2"/>
    <property type="match status" value="1"/>
</dbReference>
<dbReference type="SUPFAM" id="SSF56925">
    <property type="entry name" value="OMPA-like"/>
    <property type="match status" value="1"/>
</dbReference>
<proteinExistence type="predicted"/>
<dbReference type="InterPro" id="IPR025665">
    <property type="entry name" value="Beta-barrel_OMP_2"/>
</dbReference>
<feature type="signal peptide" evidence="1">
    <location>
        <begin position="1"/>
        <end position="21"/>
    </location>
</feature>
<evidence type="ECO:0000313" key="4">
    <source>
        <dbReference type="Proteomes" id="UP000636110"/>
    </source>
</evidence>
<evidence type="ECO:0000256" key="1">
    <source>
        <dbReference type="SAM" id="SignalP"/>
    </source>
</evidence>
<sequence>MKKHFLLPAIAILLLANTAKSQDNSPIHVGLKAGANYSKLSLSAPGISGKYATGFSAGALTRVDLGRAYVQGELLYSKKSGKLEGNAVNDQKAKWSSIDVPLVVGYKILNTDQMNLRLFGGAVYSYTLNDKTSIFKQINPAFKQFNKSNVGYQAGAGIDLGKLTFDLRYEGALTDIDKTFKSRPQSFQASVGFLIF</sequence>
<accession>A0ABR6EZE7</accession>
<evidence type="ECO:0000313" key="3">
    <source>
        <dbReference type="EMBL" id="MBB2150634.1"/>
    </source>
</evidence>
<dbReference type="EMBL" id="WNXC01000006">
    <property type="protein sequence ID" value="MBB2150634.1"/>
    <property type="molecule type" value="Genomic_DNA"/>
</dbReference>
<name>A0ABR6EZE7_9SPHI</name>
<dbReference type="Proteomes" id="UP000636110">
    <property type="component" value="Unassembled WGS sequence"/>
</dbReference>
<keyword evidence="1" id="KW-0732">Signal</keyword>
<comment type="caution">
    <text evidence="3">The sequence shown here is derived from an EMBL/GenBank/DDBJ whole genome shotgun (WGS) entry which is preliminary data.</text>
</comment>
<reference evidence="3 4" key="1">
    <citation type="submission" date="2019-11" db="EMBL/GenBank/DDBJ databases">
        <title>Description of Pedobacter sp. LMG 31462T.</title>
        <authorList>
            <person name="Carlier A."/>
            <person name="Qi S."/>
            <person name="Vandamme P."/>
        </authorList>
    </citation>
    <scope>NUCLEOTIDE SEQUENCE [LARGE SCALE GENOMIC DNA]</scope>
    <source>
        <strain evidence="3 4">LMG 31462</strain>
    </source>
</reference>
<keyword evidence="4" id="KW-1185">Reference proteome</keyword>
<protein>
    <submittedName>
        <fullName evidence="3">Outer membrane beta-barrel protein</fullName>
    </submittedName>
</protein>
<organism evidence="3 4">
    <name type="scientific">Pedobacter gandavensis</name>
    <dbReference type="NCBI Taxonomy" id="2679963"/>
    <lineage>
        <taxon>Bacteria</taxon>
        <taxon>Pseudomonadati</taxon>
        <taxon>Bacteroidota</taxon>
        <taxon>Sphingobacteriia</taxon>
        <taxon>Sphingobacteriales</taxon>
        <taxon>Sphingobacteriaceae</taxon>
        <taxon>Pedobacter</taxon>
    </lineage>
</organism>
<feature type="chain" id="PRO_5045714322" evidence="1">
    <location>
        <begin position="22"/>
        <end position="196"/>
    </location>
</feature>
<gene>
    <name evidence="3" type="ORF">GM920_17175</name>
</gene>
<feature type="domain" description="Outer membrane protein beta-barrel" evidence="2">
    <location>
        <begin position="22"/>
        <end position="177"/>
    </location>
</feature>
<evidence type="ECO:0000259" key="2">
    <source>
        <dbReference type="Pfam" id="PF13568"/>
    </source>
</evidence>
<dbReference type="RefSeq" id="WP_182959749.1">
    <property type="nucleotide sequence ID" value="NZ_WNXC01000006.1"/>
</dbReference>